<dbReference type="SUPFAM" id="SSF51726">
    <property type="entry name" value="UROD/MetE-like"/>
    <property type="match status" value="1"/>
</dbReference>
<dbReference type="InterPro" id="IPR052024">
    <property type="entry name" value="Methanogen_methyltrans"/>
</dbReference>
<dbReference type="Proteomes" id="UP000483018">
    <property type="component" value="Unassembled WGS sequence"/>
</dbReference>
<dbReference type="InterPro" id="IPR000257">
    <property type="entry name" value="Uroporphyrinogen_deCOase"/>
</dbReference>
<dbReference type="AlphaFoldDB" id="A0A7C8LCB2"/>
<organism evidence="2 3">
    <name type="scientific">Defluviitalea raffinosedens</name>
    <dbReference type="NCBI Taxonomy" id="1450156"/>
    <lineage>
        <taxon>Bacteria</taxon>
        <taxon>Bacillati</taxon>
        <taxon>Bacillota</taxon>
        <taxon>Clostridia</taxon>
        <taxon>Lachnospirales</taxon>
        <taxon>Defluviitaleaceae</taxon>
        <taxon>Defluviitalea</taxon>
    </lineage>
</organism>
<evidence type="ECO:0000259" key="1">
    <source>
        <dbReference type="Pfam" id="PF01208"/>
    </source>
</evidence>
<gene>
    <name evidence="2" type="ORF">GND95_12035</name>
</gene>
<reference evidence="2 3" key="1">
    <citation type="submission" date="2019-12" db="EMBL/GenBank/DDBJ databases">
        <title>Defluviitalea raffinosedens, isolated from a biogas fermenter, genome sequencing and characterization.</title>
        <authorList>
            <person name="Rettenmaier R."/>
            <person name="Schneider M."/>
            <person name="Neuhaus K."/>
            <person name="Liebl W."/>
            <person name="Zverlov V."/>
        </authorList>
    </citation>
    <scope>NUCLEOTIDE SEQUENCE [LARGE SCALE GENOMIC DNA]</scope>
    <source>
        <strain evidence="2 3">249c-K6</strain>
    </source>
</reference>
<protein>
    <submittedName>
        <fullName evidence="2">Uroporphyrinogen decarboxylase</fullName>
    </submittedName>
</protein>
<dbReference type="PANTHER" id="PTHR47099">
    <property type="entry name" value="METHYLCOBAMIDE:COM METHYLTRANSFERASE MTBA"/>
    <property type="match status" value="1"/>
</dbReference>
<accession>A0A7C8LCB2</accession>
<sequence>MSRRQLVLDAFNNKPVERVPVGFWFHFTNSDEWAEGVKNPAIIQKNIDGHNKFVSEFRPDFVKLMSDGFFQYPNPILLNTENVEKFFELEPIGPDHPWIVKQVELVKTLTDSFGNEVLTFYNVFAPATFFKILFGNNGNKVLADLILENKDAVKHALNTIAKDLSTLAQKVISEGNADGIYLSVQNVQDSRISPELYKEVIAPSELLVLESANKISENNILHICGYEGSRNDLNLYVDYDAKIINWAVNVEGISLAEGKKLFGGRAVIGGFDNTANGILYKGSQEEIEAFTEKLLREAGKTGIVLGADCTVPSDIDLNRLHWVRNKAQSLSAEL</sequence>
<proteinExistence type="predicted"/>
<evidence type="ECO:0000313" key="3">
    <source>
        <dbReference type="Proteomes" id="UP000483018"/>
    </source>
</evidence>
<dbReference type="GO" id="GO:0004853">
    <property type="term" value="F:uroporphyrinogen decarboxylase activity"/>
    <property type="evidence" value="ECO:0007669"/>
    <property type="project" value="InterPro"/>
</dbReference>
<keyword evidence="3" id="KW-1185">Reference proteome</keyword>
<dbReference type="OrthoDB" id="7375127at2"/>
<dbReference type="Gene3D" id="3.20.20.210">
    <property type="match status" value="1"/>
</dbReference>
<dbReference type="RefSeq" id="WP_158741404.1">
    <property type="nucleotide sequence ID" value="NZ_WSLF01000014.1"/>
</dbReference>
<feature type="domain" description="Uroporphyrinogen decarboxylase (URO-D)" evidence="1">
    <location>
        <begin position="72"/>
        <end position="325"/>
    </location>
</feature>
<dbReference type="GO" id="GO:0006779">
    <property type="term" value="P:porphyrin-containing compound biosynthetic process"/>
    <property type="evidence" value="ECO:0007669"/>
    <property type="project" value="InterPro"/>
</dbReference>
<dbReference type="InterPro" id="IPR038071">
    <property type="entry name" value="UROD/MetE-like_sf"/>
</dbReference>
<dbReference type="PANTHER" id="PTHR47099:SF1">
    <property type="entry name" value="METHYLCOBAMIDE:COM METHYLTRANSFERASE MTBA"/>
    <property type="match status" value="1"/>
</dbReference>
<name>A0A7C8LCB2_9FIRM</name>
<dbReference type="Pfam" id="PF01208">
    <property type="entry name" value="URO-D"/>
    <property type="match status" value="1"/>
</dbReference>
<dbReference type="EMBL" id="WSLF01000014">
    <property type="protein sequence ID" value="KAE9630646.1"/>
    <property type="molecule type" value="Genomic_DNA"/>
</dbReference>
<evidence type="ECO:0000313" key="2">
    <source>
        <dbReference type="EMBL" id="KAE9630646.1"/>
    </source>
</evidence>
<comment type="caution">
    <text evidence="2">The sequence shown here is derived from an EMBL/GenBank/DDBJ whole genome shotgun (WGS) entry which is preliminary data.</text>
</comment>